<dbReference type="AlphaFoldDB" id="A0AAV8Z3T3"/>
<name>A0AAV8Z3T3_9CUCU</name>
<dbReference type="Proteomes" id="UP001162162">
    <property type="component" value="Unassembled WGS sequence"/>
</dbReference>
<comment type="caution">
    <text evidence="1">The sequence shown here is derived from an EMBL/GenBank/DDBJ whole genome shotgun (WGS) entry which is preliminary data.</text>
</comment>
<accession>A0AAV8Z3T3</accession>
<keyword evidence="2" id="KW-1185">Reference proteome</keyword>
<proteinExistence type="predicted"/>
<sequence>MKLIPIGIPLAKAYTVTLDMFVIFLNLVDLQNQKKINLMFCWQYRKIITQHLTNWLLISIWQRPQFTKL</sequence>
<reference evidence="1" key="1">
    <citation type="journal article" date="2023" name="Insect Mol. Biol.">
        <title>Genome sequencing provides insights into the evolution of gene families encoding plant cell wall-degrading enzymes in longhorned beetles.</title>
        <authorList>
            <person name="Shin N.R."/>
            <person name="Okamura Y."/>
            <person name="Kirsch R."/>
            <person name="Pauchet Y."/>
        </authorList>
    </citation>
    <scope>NUCLEOTIDE SEQUENCE</scope>
    <source>
        <strain evidence="1">AMC_N1</strain>
    </source>
</reference>
<evidence type="ECO:0000313" key="1">
    <source>
        <dbReference type="EMBL" id="KAJ8958698.1"/>
    </source>
</evidence>
<dbReference type="EMBL" id="JAPWTK010000016">
    <property type="protein sequence ID" value="KAJ8958698.1"/>
    <property type="molecule type" value="Genomic_DNA"/>
</dbReference>
<gene>
    <name evidence="1" type="ORF">NQ318_016425</name>
</gene>
<evidence type="ECO:0000313" key="2">
    <source>
        <dbReference type="Proteomes" id="UP001162162"/>
    </source>
</evidence>
<organism evidence="1 2">
    <name type="scientific">Aromia moschata</name>
    <dbReference type="NCBI Taxonomy" id="1265417"/>
    <lineage>
        <taxon>Eukaryota</taxon>
        <taxon>Metazoa</taxon>
        <taxon>Ecdysozoa</taxon>
        <taxon>Arthropoda</taxon>
        <taxon>Hexapoda</taxon>
        <taxon>Insecta</taxon>
        <taxon>Pterygota</taxon>
        <taxon>Neoptera</taxon>
        <taxon>Endopterygota</taxon>
        <taxon>Coleoptera</taxon>
        <taxon>Polyphaga</taxon>
        <taxon>Cucujiformia</taxon>
        <taxon>Chrysomeloidea</taxon>
        <taxon>Cerambycidae</taxon>
        <taxon>Cerambycinae</taxon>
        <taxon>Callichromatini</taxon>
        <taxon>Aromia</taxon>
    </lineage>
</organism>
<protein>
    <submittedName>
        <fullName evidence="1">Uncharacterized protein</fullName>
    </submittedName>
</protein>